<gene>
    <name evidence="3" type="ORF">SAMN05216498_2911</name>
</gene>
<dbReference type="GO" id="GO:0043190">
    <property type="term" value="C:ATP-binding cassette (ABC) transporter complex"/>
    <property type="evidence" value="ECO:0007669"/>
    <property type="project" value="InterPro"/>
</dbReference>
<dbReference type="CDD" id="cd13611">
    <property type="entry name" value="PBP2_YehZ"/>
    <property type="match status" value="1"/>
</dbReference>
<keyword evidence="4" id="KW-1185">Reference proteome</keyword>
<dbReference type="Proteomes" id="UP000199334">
    <property type="component" value="Unassembled WGS sequence"/>
</dbReference>
<reference evidence="3 4" key="1">
    <citation type="submission" date="2016-10" db="EMBL/GenBank/DDBJ databases">
        <authorList>
            <person name="de Groot N.N."/>
        </authorList>
    </citation>
    <scope>NUCLEOTIDE SEQUENCE [LARGE SCALE GENOMIC DNA]</scope>
    <source>
        <strain evidence="3 4">CGMCC 1.3442</strain>
    </source>
</reference>
<dbReference type="Gene3D" id="3.40.190.120">
    <property type="entry name" value="Osmoprotection protein (prox), domain 2"/>
    <property type="match status" value="1"/>
</dbReference>
<dbReference type="SUPFAM" id="SSF53850">
    <property type="entry name" value="Periplasmic binding protein-like II"/>
    <property type="match status" value="1"/>
</dbReference>
<dbReference type="GO" id="GO:0022857">
    <property type="term" value="F:transmembrane transporter activity"/>
    <property type="evidence" value="ECO:0007669"/>
    <property type="project" value="InterPro"/>
</dbReference>
<name>A0A1H0DKQ9_9BACI</name>
<dbReference type="InterPro" id="IPR007210">
    <property type="entry name" value="ABC_Gly_betaine_transp_sub-bd"/>
</dbReference>
<dbReference type="PROSITE" id="PS51257">
    <property type="entry name" value="PROKAR_LIPOPROTEIN"/>
    <property type="match status" value="1"/>
</dbReference>
<dbReference type="EMBL" id="FNIG01000007">
    <property type="protein sequence ID" value="SDN70639.1"/>
    <property type="molecule type" value="Genomic_DNA"/>
</dbReference>
<evidence type="ECO:0000259" key="2">
    <source>
        <dbReference type="Pfam" id="PF04069"/>
    </source>
</evidence>
<feature type="chain" id="PRO_5038465073" evidence="1">
    <location>
        <begin position="20"/>
        <end position="295"/>
    </location>
</feature>
<accession>A0A1H0DKQ9</accession>
<dbReference type="AlphaFoldDB" id="A0A1H0DKQ9"/>
<sequence length="295" mass="32566">MKKLITVLLSGMFILGACGSGGDDGQITVGAKSFTESLLLAEMTETILQENGYEVDKRTNMGSNVLREAVTSGQVDITWDYTGTGLVTYLGEEPVASAEEAFQQVKEIDAENGITWVNPTGINNTYTLMVRQDFAEEQGVKSMSDLAEYVKANGAKVAVNDEFYARPDGLSALEEHYGFEFGAENVVQMDLGLTYQALRDGEVDVAMGFATDSRIEQFNLMNLEDDQTFFPDYSAATVIRTEVLDNNPEIEELLKPMADNLDSETMIKLNYEVDVEERSVEEVAQEFLTDNGIIE</sequence>
<evidence type="ECO:0000256" key="1">
    <source>
        <dbReference type="SAM" id="SignalP"/>
    </source>
</evidence>
<feature type="signal peptide" evidence="1">
    <location>
        <begin position="1"/>
        <end position="19"/>
    </location>
</feature>
<evidence type="ECO:0000313" key="4">
    <source>
        <dbReference type="Proteomes" id="UP000199334"/>
    </source>
</evidence>
<organism evidence="3 4">
    <name type="scientific">Tenuibacillus multivorans</name>
    <dbReference type="NCBI Taxonomy" id="237069"/>
    <lineage>
        <taxon>Bacteria</taxon>
        <taxon>Bacillati</taxon>
        <taxon>Bacillota</taxon>
        <taxon>Bacilli</taxon>
        <taxon>Bacillales</taxon>
        <taxon>Bacillaceae</taxon>
        <taxon>Tenuibacillus</taxon>
    </lineage>
</organism>
<dbReference type="STRING" id="237069.SAMN05216498_2911"/>
<dbReference type="RefSeq" id="WP_093857313.1">
    <property type="nucleotide sequence ID" value="NZ_BJVZ01000004.1"/>
</dbReference>
<feature type="domain" description="ABC-type glycine betaine transport system substrate-binding" evidence="2">
    <location>
        <begin position="26"/>
        <end position="289"/>
    </location>
</feature>
<proteinExistence type="predicted"/>
<keyword evidence="1" id="KW-0732">Signal</keyword>
<dbReference type="OrthoDB" id="9801163at2"/>
<dbReference type="Gene3D" id="3.40.190.10">
    <property type="entry name" value="Periplasmic binding protein-like II"/>
    <property type="match status" value="1"/>
</dbReference>
<dbReference type="Pfam" id="PF04069">
    <property type="entry name" value="OpuAC"/>
    <property type="match status" value="1"/>
</dbReference>
<evidence type="ECO:0000313" key="3">
    <source>
        <dbReference type="EMBL" id="SDN70639.1"/>
    </source>
</evidence>
<protein>
    <submittedName>
        <fullName evidence="3">Osmoprotectant transport system substrate-binding protein</fullName>
    </submittedName>
</protein>